<dbReference type="AlphaFoldDB" id="A0A9D3YI34"/>
<feature type="transmembrane region" description="Helical" evidence="7">
    <location>
        <begin position="710"/>
        <end position="731"/>
    </location>
</feature>
<dbReference type="InterPro" id="IPR001024">
    <property type="entry name" value="PLAT/LH2_dom"/>
</dbReference>
<feature type="non-terminal residue" evidence="9">
    <location>
        <position position="1"/>
    </location>
</feature>
<evidence type="ECO:0000256" key="1">
    <source>
        <dbReference type="ARBA" id="ARBA00004141"/>
    </source>
</evidence>
<accession>A0A9D3YI34</accession>
<evidence type="ECO:0000256" key="2">
    <source>
        <dbReference type="ARBA" id="ARBA00007200"/>
    </source>
</evidence>
<dbReference type="Pfam" id="PF20519">
    <property type="entry name" value="Polycystin_dom"/>
    <property type="match status" value="1"/>
</dbReference>
<feature type="transmembrane region" description="Helical" evidence="7">
    <location>
        <begin position="743"/>
        <end position="776"/>
    </location>
</feature>
<comment type="similarity">
    <text evidence="2">Belongs to the polycystin family.</text>
</comment>
<dbReference type="Pfam" id="PF01477">
    <property type="entry name" value="PLAT"/>
    <property type="match status" value="1"/>
</dbReference>
<dbReference type="InterPro" id="IPR000203">
    <property type="entry name" value="GPS"/>
</dbReference>
<dbReference type="Gene3D" id="2.60.220.50">
    <property type="match status" value="1"/>
</dbReference>
<keyword evidence="10" id="KW-1185">Reference proteome</keyword>
<evidence type="ECO:0000256" key="6">
    <source>
        <dbReference type="PROSITE-ProRule" id="PRU00152"/>
    </source>
</evidence>
<dbReference type="InterPro" id="IPR051223">
    <property type="entry name" value="Polycystin"/>
</dbReference>
<keyword evidence="5 7" id="KW-0472">Membrane</keyword>
<dbReference type="Proteomes" id="UP000828390">
    <property type="component" value="Unassembled WGS sequence"/>
</dbReference>
<protein>
    <recommendedName>
        <fullName evidence="8">PLAT domain-containing protein</fullName>
    </recommendedName>
</protein>
<dbReference type="PROSITE" id="PS50095">
    <property type="entry name" value="PLAT"/>
    <property type="match status" value="1"/>
</dbReference>
<comment type="caution">
    <text evidence="6">Lacks conserved residue(s) required for the propagation of feature annotation.</text>
</comment>
<dbReference type="GO" id="GO:0005262">
    <property type="term" value="F:calcium channel activity"/>
    <property type="evidence" value="ECO:0007669"/>
    <property type="project" value="TreeGrafter"/>
</dbReference>
<evidence type="ECO:0000256" key="4">
    <source>
        <dbReference type="ARBA" id="ARBA00022989"/>
    </source>
</evidence>
<proteinExistence type="inferred from homology"/>
<dbReference type="Gene3D" id="2.60.60.20">
    <property type="entry name" value="PLAT/LH2 domain"/>
    <property type="match status" value="1"/>
</dbReference>
<dbReference type="SMART" id="SM00308">
    <property type="entry name" value="LH2"/>
    <property type="match status" value="1"/>
</dbReference>
<gene>
    <name evidence="9" type="ORF">DPMN_074159</name>
</gene>
<evidence type="ECO:0000256" key="7">
    <source>
        <dbReference type="SAM" id="Phobius"/>
    </source>
</evidence>
<dbReference type="PANTHER" id="PTHR10877:SF150">
    <property type="entry name" value="REJ DOMAIN-CONTAINING PROTEIN"/>
    <property type="match status" value="1"/>
</dbReference>
<dbReference type="SMART" id="SM00303">
    <property type="entry name" value="GPS"/>
    <property type="match status" value="1"/>
</dbReference>
<feature type="transmembrane region" description="Helical" evidence="7">
    <location>
        <begin position="831"/>
        <end position="853"/>
    </location>
</feature>
<sequence length="1031" mass="116428">YPSDIPIIDNLYGLHSDEDMTAEFENTTMFGDAFEFKNCAFFCSIYLGRCCSANVSECWEIYDYCNERGLVNVSHHCLAVLQETHMIKTMNKTQTNQNSIKQILLTMYNSDEKLNKTGSYLHIGVGLDIDIAEVREIISERNKECLGNQTAILCFAEVEVNISVSVNSLGCLYWDEEIEDWTSNGLQVSLSNANDTSYECITTHLSSFSGSVQMASIFIDPFGDAVLFITFFENPVLVTTVILVWVLYFFLLYWARNSDKKDLERVGVVNCKDNLQSEEYLYLVCIVTGWWKQAGTTANVYINMTGSEGVSGRKCLTHAGRQCFQAGYEDWFLITTTKCLGNIKSVTLWHDGTGDSPQWYLNHVNVRDVQTRNSWTFIYNDWLAVDGDAFWQISATIKAVTEEETRLKTKYNFMIQSSRGIRDGHLWLSIFTKAPMSTFTRVQRLTCALSLLLTTMLTNLIFYGVPTDDPAQQVQDGAFRLSFSQIVIGIESSLIMFPVNLIIILLFIKVKPKSRKSAIKPSFGSADIHAMTDSCVVNITRIFNHSTMHNPASVLTAVKQSHNHSNLRLFHDKFCELKGLKFCLDPNLSVTKFVKNVGTLYLPLATETTIMEKNVDDAGSFSMSENKGSGTEDAESSVSFGALPSSFPSRDSSVCQHKGRTQSAKQHKDTFSFSSEVASDQDKMRSDAHIRTVIDVPVGIRNDSRILSWWFIYIAWFVAIGTCFVSSYFVVLYGLKFGYAHSAALLVSFLTGLVQSIFVLLPIKVLCTAVLLTLIFKTPAEFDDIDGPRAMDDDQEYLKNVTEEPAFHHNLRTQLPARLLKSIRRRLRLDWIMDVNIRNIIIHFAYMSIVILMSTCQINISNSYATSLSVRNMFVNNKFGVPLKNVSSREGMFSYLHKTVSPLMMTMSETGERNLSITTEFFLVGGYRLRQARISKDKCRPPISMENIPSGCQPAYSTFMEDRNRYNMSWDNLIDAAYNSTWINLTANRKDPWSYQPALSLRTMPFVGLFDTYSGGGYVQEMAALEDPTGG</sequence>
<evidence type="ECO:0000313" key="9">
    <source>
        <dbReference type="EMBL" id="KAH3699203.1"/>
    </source>
</evidence>
<dbReference type="EMBL" id="JAIWYP010000015">
    <property type="protein sequence ID" value="KAH3699203.1"/>
    <property type="molecule type" value="Genomic_DNA"/>
</dbReference>
<reference evidence="9" key="2">
    <citation type="submission" date="2020-11" db="EMBL/GenBank/DDBJ databases">
        <authorList>
            <person name="McCartney M.A."/>
            <person name="Auch B."/>
            <person name="Kono T."/>
            <person name="Mallez S."/>
            <person name="Becker A."/>
            <person name="Gohl D.M."/>
            <person name="Silverstein K.A.T."/>
            <person name="Koren S."/>
            <person name="Bechman K.B."/>
            <person name="Herman A."/>
            <person name="Abrahante J.E."/>
            <person name="Garbe J."/>
        </authorList>
    </citation>
    <scope>NUCLEOTIDE SEQUENCE</scope>
    <source>
        <strain evidence="9">Duluth1</strain>
        <tissue evidence="9">Whole animal</tissue>
    </source>
</reference>
<keyword evidence="4 7" id="KW-1133">Transmembrane helix</keyword>
<comment type="caution">
    <text evidence="9">The sequence shown here is derived from an EMBL/GenBank/DDBJ whole genome shotgun (WGS) entry which is preliminary data.</text>
</comment>
<feature type="transmembrane region" description="Helical" evidence="7">
    <location>
        <begin position="236"/>
        <end position="255"/>
    </location>
</feature>
<reference evidence="9" key="1">
    <citation type="journal article" date="2019" name="bioRxiv">
        <title>The Genome of the Zebra Mussel, Dreissena polymorpha: A Resource for Invasive Species Research.</title>
        <authorList>
            <person name="McCartney M.A."/>
            <person name="Auch B."/>
            <person name="Kono T."/>
            <person name="Mallez S."/>
            <person name="Zhang Y."/>
            <person name="Obille A."/>
            <person name="Becker A."/>
            <person name="Abrahante J.E."/>
            <person name="Garbe J."/>
            <person name="Badalamenti J.P."/>
            <person name="Herman A."/>
            <person name="Mangelson H."/>
            <person name="Liachko I."/>
            <person name="Sullivan S."/>
            <person name="Sone E.D."/>
            <person name="Koren S."/>
            <person name="Silverstein K.A.T."/>
            <person name="Beckman K.B."/>
            <person name="Gohl D.M."/>
        </authorList>
    </citation>
    <scope>NUCLEOTIDE SEQUENCE</scope>
    <source>
        <strain evidence="9">Duluth1</strain>
        <tissue evidence="9">Whole animal</tissue>
    </source>
</reference>
<dbReference type="InterPro" id="IPR036392">
    <property type="entry name" value="PLAT/LH2_dom_sf"/>
</dbReference>
<dbReference type="GO" id="GO:0050982">
    <property type="term" value="P:detection of mechanical stimulus"/>
    <property type="evidence" value="ECO:0007669"/>
    <property type="project" value="TreeGrafter"/>
</dbReference>
<dbReference type="PANTHER" id="PTHR10877">
    <property type="entry name" value="POLYCYSTIN FAMILY MEMBER"/>
    <property type="match status" value="1"/>
</dbReference>
<dbReference type="InterPro" id="IPR000434">
    <property type="entry name" value="PC1"/>
</dbReference>
<evidence type="ECO:0000256" key="5">
    <source>
        <dbReference type="ARBA" id="ARBA00023136"/>
    </source>
</evidence>
<name>A0A9D3YI34_DREPO</name>
<dbReference type="InterPro" id="IPR046338">
    <property type="entry name" value="GAIN_dom_sf"/>
</dbReference>
<feature type="transmembrane region" description="Helical" evidence="7">
    <location>
        <begin position="486"/>
        <end position="508"/>
    </location>
</feature>
<evidence type="ECO:0000313" key="10">
    <source>
        <dbReference type="Proteomes" id="UP000828390"/>
    </source>
</evidence>
<feature type="domain" description="PLAT" evidence="8">
    <location>
        <begin position="280"/>
        <end position="397"/>
    </location>
</feature>
<organism evidence="9 10">
    <name type="scientific">Dreissena polymorpha</name>
    <name type="common">Zebra mussel</name>
    <name type="synonym">Mytilus polymorpha</name>
    <dbReference type="NCBI Taxonomy" id="45954"/>
    <lineage>
        <taxon>Eukaryota</taxon>
        <taxon>Metazoa</taxon>
        <taxon>Spiralia</taxon>
        <taxon>Lophotrochozoa</taxon>
        <taxon>Mollusca</taxon>
        <taxon>Bivalvia</taxon>
        <taxon>Autobranchia</taxon>
        <taxon>Heteroconchia</taxon>
        <taxon>Euheterodonta</taxon>
        <taxon>Imparidentia</taxon>
        <taxon>Neoheterodontei</taxon>
        <taxon>Myida</taxon>
        <taxon>Dreissenoidea</taxon>
        <taxon>Dreissenidae</taxon>
        <taxon>Dreissena</taxon>
    </lineage>
</organism>
<feature type="transmembrane region" description="Helical" evidence="7">
    <location>
        <begin position="445"/>
        <end position="466"/>
    </location>
</feature>
<evidence type="ECO:0000259" key="8">
    <source>
        <dbReference type="PROSITE" id="PS50095"/>
    </source>
</evidence>
<evidence type="ECO:0000256" key="3">
    <source>
        <dbReference type="ARBA" id="ARBA00022692"/>
    </source>
</evidence>
<dbReference type="GO" id="GO:0016020">
    <property type="term" value="C:membrane"/>
    <property type="evidence" value="ECO:0007669"/>
    <property type="project" value="UniProtKB-SubCell"/>
</dbReference>
<dbReference type="SUPFAM" id="SSF49723">
    <property type="entry name" value="Lipase/lipooxygenase domain (PLAT/LH2 domain)"/>
    <property type="match status" value="1"/>
</dbReference>
<keyword evidence="3 7" id="KW-0812">Transmembrane</keyword>
<dbReference type="PRINTS" id="PR00500">
    <property type="entry name" value="POLYCYSTIN1"/>
</dbReference>
<dbReference type="InterPro" id="IPR046791">
    <property type="entry name" value="Polycystin_dom"/>
</dbReference>
<comment type="subcellular location">
    <subcellularLocation>
        <location evidence="1">Membrane</location>
        <topology evidence="1">Multi-pass membrane protein</topology>
    </subcellularLocation>
</comment>